<protein>
    <submittedName>
        <fullName evidence="1">Bet_lambda, phage recombination protein Bet</fullName>
    </submittedName>
</protein>
<proteinExistence type="predicted"/>
<dbReference type="EMBL" id="LR796648">
    <property type="protein sequence ID" value="CAB4157028.1"/>
    <property type="molecule type" value="Genomic_DNA"/>
</dbReference>
<dbReference type="GO" id="GO:0003677">
    <property type="term" value="F:DNA binding"/>
    <property type="evidence" value="ECO:0007669"/>
    <property type="project" value="InterPro"/>
</dbReference>
<dbReference type="InterPro" id="IPR018330">
    <property type="entry name" value="RecT_fam"/>
</dbReference>
<evidence type="ECO:0000313" key="1">
    <source>
        <dbReference type="EMBL" id="CAB4157028.1"/>
    </source>
</evidence>
<dbReference type="NCBIfam" id="TIGR01913">
    <property type="entry name" value="bet_lambda"/>
    <property type="match status" value="1"/>
</dbReference>
<dbReference type="InterPro" id="IPR010183">
    <property type="entry name" value="Phage_lambda_Bet"/>
</dbReference>
<dbReference type="GO" id="GO:0006310">
    <property type="term" value="P:DNA recombination"/>
    <property type="evidence" value="ECO:0007669"/>
    <property type="project" value="InterPro"/>
</dbReference>
<dbReference type="EMBL" id="LR798343">
    <property type="protein sequence ID" value="CAB5225537.1"/>
    <property type="molecule type" value="Genomic_DNA"/>
</dbReference>
<evidence type="ECO:0000313" key="2">
    <source>
        <dbReference type="EMBL" id="CAB5225537.1"/>
    </source>
</evidence>
<organism evidence="1">
    <name type="scientific">uncultured Caudovirales phage</name>
    <dbReference type="NCBI Taxonomy" id="2100421"/>
    <lineage>
        <taxon>Viruses</taxon>
        <taxon>Duplodnaviria</taxon>
        <taxon>Heunggongvirae</taxon>
        <taxon>Uroviricota</taxon>
        <taxon>Caudoviricetes</taxon>
        <taxon>Peduoviridae</taxon>
        <taxon>Maltschvirus</taxon>
        <taxon>Maltschvirus maltsch</taxon>
    </lineage>
</organism>
<dbReference type="Pfam" id="PF03837">
    <property type="entry name" value="RecT"/>
    <property type="match status" value="1"/>
</dbReference>
<reference evidence="1" key="1">
    <citation type="submission" date="2020-04" db="EMBL/GenBank/DDBJ databases">
        <authorList>
            <person name="Chiriac C."/>
            <person name="Salcher M."/>
            <person name="Ghai R."/>
            <person name="Kavagutti S V."/>
        </authorList>
    </citation>
    <scope>NUCLEOTIDE SEQUENCE</scope>
</reference>
<sequence>MSLTTTQDNARLIDVMRGSLYPAARPESVELVLGYCAARKLDPMLKPVHIVPMYVKDPVTGQGGMRDVVMPGIGLYRIEAARTGDYAGKSEPEFGPDVALKLDGREYRVPEWCRVTVRRIVQGHVCEFTAKEYWIENYATAKRDSEAPNTMWAKRARGQLAKCAEAQALRMAFPEATGAEATGEEMEGKVLAPEMPPAAGPTITSTAERVTQPAAPEGYTMLGPDGVERLAPDLARWVAWCKAALGKLESGQAVHGWREAMAEHMDRVALVDDTASAAVAEAIEAAMDKHAEVAQ</sequence>
<accession>A0A6J5NJG0</accession>
<name>A0A6J5NJG0_9CAUD</name>
<gene>
    <name evidence="1" type="ORF">UFOVP675_56</name>
    <name evidence="2" type="ORF">UFOVP747_43</name>
</gene>